<evidence type="ECO:0000256" key="1">
    <source>
        <dbReference type="SAM" id="Phobius"/>
    </source>
</evidence>
<evidence type="ECO:0008006" key="4">
    <source>
        <dbReference type="Google" id="ProtNLM"/>
    </source>
</evidence>
<dbReference type="Proteomes" id="UP000176791">
    <property type="component" value="Unassembled WGS sequence"/>
</dbReference>
<feature type="transmembrane region" description="Helical" evidence="1">
    <location>
        <begin position="20"/>
        <end position="42"/>
    </location>
</feature>
<feature type="transmembrane region" description="Helical" evidence="1">
    <location>
        <begin position="108"/>
        <end position="129"/>
    </location>
</feature>
<organism evidence="2 3">
    <name type="scientific">Candidatus Beckwithbacteria bacterium RIFCSPHIGHO2_12_FULL_47_17</name>
    <dbReference type="NCBI Taxonomy" id="1797460"/>
    <lineage>
        <taxon>Bacteria</taxon>
        <taxon>Candidatus Beckwithiibacteriota</taxon>
    </lineage>
</organism>
<feature type="transmembrane region" description="Helical" evidence="1">
    <location>
        <begin position="223"/>
        <end position="240"/>
    </location>
</feature>
<dbReference type="PANTHER" id="PTHR36833">
    <property type="entry name" value="SLR0610 PROTEIN-RELATED"/>
    <property type="match status" value="1"/>
</dbReference>
<keyword evidence="1" id="KW-0472">Membrane</keyword>
<protein>
    <recommendedName>
        <fullName evidence="4">ABC transporter permease</fullName>
    </recommendedName>
</protein>
<feature type="transmembrane region" description="Helical" evidence="1">
    <location>
        <begin position="48"/>
        <end position="66"/>
    </location>
</feature>
<proteinExistence type="predicted"/>
<gene>
    <name evidence="2" type="ORF">A3E73_00110</name>
</gene>
<dbReference type="EMBL" id="MEZN01000017">
    <property type="protein sequence ID" value="OGD56378.1"/>
    <property type="molecule type" value="Genomic_DNA"/>
</dbReference>
<dbReference type="STRING" id="1797460.A3E73_00110"/>
<evidence type="ECO:0000313" key="3">
    <source>
        <dbReference type="Proteomes" id="UP000176791"/>
    </source>
</evidence>
<name>A0A1F5DMK0_9BACT</name>
<accession>A0A1F5DMK0</accession>
<sequence length="256" mass="29724">MYRSFVGNCLIREMEFRWHFILYSLINLIWMVLALVTFVFIYGHVSLIGSWTLPQMLLLTATFYFFDRVFDTLFEINFSRLNHLVNQGDLDLVLTKPVSGQFLVSLRYFSFASLFGAISMLGLIIWLIARYFWPLAPGELLIYALLLCFGLVIIYSWWFSTLLLVFWLGNIDNINQLFRPIYEVVRIPIDITGPILKPLLTFVIPLAFVATVPVQVFTRGANYYMLLYGLVAAAASLWLSHRLWRFALRHYTSASS</sequence>
<feature type="transmembrane region" description="Helical" evidence="1">
    <location>
        <begin position="199"/>
        <end position="217"/>
    </location>
</feature>
<dbReference type="PANTHER" id="PTHR36833:SF2">
    <property type="entry name" value="SLR0610 PROTEIN"/>
    <property type="match status" value="1"/>
</dbReference>
<comment type="caution">
    <text evidence="2">The sequence shown here is derived from an EMBL/GenBank/DDBJ whole genome shotgun (WGS) entry which is preliminary data.</text>
</comment>
<evidence type="ECO:0000313" key="2">
    <source>
        <dbReference type="EMBL" id="OGD56378.1"/>
    </source>
</evidence>
<dbReference type="InterPro" id="IPR010390">
    <property type="entry name" value="ABC-2_transporter-like"/>
</dbReference>
<keyword evidence="1" id="KW-0812">Transmembrane</keyword>
<keyword evidence="1" id="KW-1133">Transmembrane helix</keyword>
<dbReference type="AlphaFoldDB" id="A0A1F5DMK0"/>
<feature type="transmembrane region" description="Helical" evidence="1">
    <location>
        <begin position="141"/>
        <end position="169"/>
    </location>
</feature>
<dbReference type="Pfam" id="PF06182">
    <property type="entry name" value="ABC2_membrane_6"/>
    <property type="match status" value="1"/>
</dbReference>
<reference evidence="2 3" key="1">
    <citation type="journal article" date="2016" name="Nat. Commun.">
        <title>Thousands of microbial genomes shed light on interconnected biogeochemical processes in an aquifer system.</title>
        <authorList>
            <person name="Anantharaman K."/>
            <person name="Brown C.T."/>
            <person name="Hug L.A."/>
            <person name="Sharon I."/>
            <person name="Castelle C.J."/>
            <person name="Probst A.J."/>
            <person name="Thomas B.C."/>
            <person name="Singh A."/>
            <person name="Wilkins M.J."/>
            <person name="Karaoz U."/>
            <person name="Brodie E.L."/>
            <person name="Williams K.H."/>
            <person name="Hubbard S.S."/>
            <person name="Banfield J.F."/>
        </authorList>
    </citation>
    <scope>NUCLEOTIDE SEQUENCE [LARGE SCALE GENOMIC DNA]</scope>
</reference>